<dbReference type="EMBL" id="JBFDAA010000019">
    <property type="protein sequence ID" value="KAL1115896.1"/>
    <property type="molecule type" value="Genomic_DNA"/>
</dbReference>
<name>A0ABD0XXA7_9HEMI</name>
<evidence type="ECO:0000313" key="2">
    <source>
        <dbReference type="Proteomes" id="UP001558652"/>
    </source>
</evidence>
<reference evidence="1 2" key="1">
    <citation type="submission" date="2024-07" db="EMBL/GenBank/DDBJ databases">
        <title>Chromosome-level genome assembly of the water stick insect Ranatra chinensis (Heteroptera: Nepidae).</title>
        <authorList>
            <person name="Liu X."/>
        </authorList>
    </citation>
    <scope>NUCLEOTIDE SEQUENCE [LARGE SCALE GENOMIC DNA]</scope>
    <source>
        <strain evidence="1">Cailab_2021Rc</strain>
        <tissue evidence="1">Muscle</tissue>
    </source>
</reference>
<proteinExistence type="predicted"/>
<evidence type="ECO:0000313" key="1">
    <source>
        <dbReference type="EMBL" id="KAL1115896.1"/>
    </source>
</evidence>
<protein>
    <submittedName>
        <fullName evidence="1">Uncharacterized protein</fullName>
    </submittedName>
</protein>
<gene>
    <name evidence="1" type="ORF">AAG570_006185</name>
</gene>
<dbReference type="AlphaFoldDB" id="A0ABD0XXA7"/>
<keyword evidence="2" id="KW-1185">Reference proteome</keyword>
<comment type="caution">
    <text evidence="1">The sequence shown here is derived from an EMBL/GenBank/DDBJ whole genome shotgun (WGS) entry which is preliminary data.</text>
</comment>
<organism evidence="1 2">
    <name type="scientific">Ranatra chinensis</name>
    <dbReference type="NCBI Taxonomy" id="642074"/>
    <lineage>
        <taxon>Eukaryota</taxon>
        <taxon>Metazoa</taxon>
        <taxon>Ecdysozoa</taxon>
        <taxon>Arthropoda</taxon>
        <taxon>Hexapoda</taxon>
        <taxon>Insecta</taxon>
        <taxon>Pterygota</taxon>
        <taxon>Neoptera</taxon>
        <taxon>Paraneoptera</taxon>
        <taxon>Hemiptera</taxon>
        <taxon>Heteroptera</taxon>
        <taxon>Panheteroptera</taxon>
        <taxon>Nepomorpha</taxon>
        <taxon>Nepidae</taxon>
        <taxon>Ranatrinae</taxon>
        <taxon>Ranatra</taxon>
    </lineage>
</organism>
<accession>A0ABD0XXA7</accession>
<dbReference type="Proteomes" id="UP001558652">
    <property type="component" value="Unassembled WGS sequence"/>
</dbReference>
<sequence length="169" mass="18767">MWRRLVTALVSGGRHCPPSVLPASEYRTRMEAYLGDDGDEADTPWGKRHVHRLADPGQPLTAPNFRYALVIRGFEGRRPAGRQNRNKGRKHKVMFTARVIRREGGGSVLRWLLWEADMPAGGGHHQQDGEEGEQRTIAASQWALALHYAAARGCLDCTKLLVDSSTGLT</sequence>